<reference evidence="18 19" key="1">
    <citation type="journal article" date="2005" name="Arch. Microbiol.">
        <title>The genome sequence of an anaerobic aromatic-degrading denitrifying bacterium, strain EbN1.</title>
        <authorList>
            <person name="Rabus R."/>
            <person name="Kube M."/>
            <person name="Heider J."/>
            <person name="Beck A."/>
            <person name="Heitmann K."/>
            <person name="Widdel F."/>
            <person name="Reinhardt R."/>
        </authorList>
    </citation>
    <scope>NUCLEOTIDE SEQUENCE [LARGE SCALE GENOMIC DNA]</scope>
    <source>
        <strain evidence="18 19">EbN1</strain>
    </source>
</reference>
<dbReference type="Proteomes" id="UP000006552">
    <property type="component" value="Chromosome"/>
</dbReference>
<protein>
    <recommendedName>
        <fullName evidence="17">Phospholipase A1</fullName>
        <ecNumber evidence="17">3.1.1.32</ecNumber>
        <ecNumber evidence="17">3.1.1.4</ecNumber>
    </recommendedName>
    <alternativeName>
        <fullName evidence="17">Phosphatidylcholine 1-acylhydrolase</fullName>
    </alternativeName>
</protein>
<dbReference type="eggNOG" id="COG2829">
    <property type="taxonomic scope" value="Bacteria"/>
</dbReference>
<evidence type="ECO:0000256" key="5">
    <source>
        <dbReference type="ARBA" id="ARBA00022452"/>
    </source>
</evidence>
<evidence type="ECO:0000256" key="1">
    <source>
        <dbReference type="ARBA" id="ARBA00000111"/>
    </source>
</evidence>
<keyword evidence="19" id="KW-1185">Reference proteome</keyword>
<keyword evidence="13" id="KW-0472">Membrane</keyword>
<dbReference type="CDD" id="cd00541">
    <property type="entry name" value="OMPLA"/>
    <property type="match status" value="1"/>
</dbReference>
<evidence type="ECO:0000256" key="10">
    <source>
        <dbReference type="ARBA" id="ARBA00022837"/>
    </source>
</evidence>
<feature type="binding site" description="in dimeric form" evidence="16">
    <location>
        <position position="306"/>
    </location>
    <ligand>
        <name>Ca(2+)</name>
        <dbReference type="ChEBI" id="CHEBI:29108"/>
        <label>1</label>
    </ligand>
</feature>
<keyword evidence="5" id="KW-1134">Transmembrane beta strand</keyword>
<evidence type="ECO:0000256" key="15">
    <source>
        <dbReference type="PIRSR" id="PIRSR603187-1"/>
    </source>
</evidence>
<dbReference type="EC" id="3.1.1.32" evidence="17"/>
<keyword evidence="8" id="KW-0732">Signal</keyword>
<keyword evidence="7 16" id="KW-0479">Metal-binding</keyword>
<dbReference type="GO" id="GO:0004623">
    <property type="term" value="F:phospholipase A2 activity"/>
    <property type="evidence" value="ECO:0007669"/>
    <property type="project" value="UniProtKB-EC"/>
</dbReference>
<comment type="subcellular location">
    <subcellularLocation>
        <location evidence="17">Cell outer membrane</location>
        <topology evidence="17">Multi-pass membrane protein</topology>
    </subcellularLocation>
    <text evidence="17">One of the very few enzymes located there.</text>
</comment>
<gene>
    <name evidence="18" type="ORF">ebA4393</name>
</gene>
<dbReference type="STRING" id="76114.ebA4393"/>
<keyword evidence="11 17" id="KW-0442">Lipid degradation</keyword>
<evidence type="ECO:0000256" key="13">
    <source>
        <dbReference type="ARBA" id="ARBA00023136"/>
    </source>
</evidence>
<sequence length="437" mass="48572">MALTPAVRPASRRLPHRAGRLRLLFSADDRADRLDRDQPYPLDLPPLKAGAGQPYRRPRMRIPVLAVAAAMLLGAPAARAEWLLAAFATRVVAGQPLNISIVRDASDELPLPDRLEAVIEVGEQRVAVELLAAGANEGAAFRRDYVLNWPEQLTGAAVVELADRGSSRLLLIAQEAAAPPGADVAKAAQEPVLPAATLPPAPALSVNEPMYFLVGGGAGRSARLQLSFKYRIFEPEGPVAELLPPLRGLHFGYTQTSVWDLRSDSKPFRDTSYRPSLFYEWRLASDPDRQHGITVRTGYEHESNGRDRENSRSLDTLFASLDWRHRVGERQSYVGITPKIWGYLDRDENPDIHRYRGYGELGVRFGRDDGFLAQLRLRHSTHGGSSQLDLSYPLSRAILSDTASYLHFQVFNGYGETLLDYNRSRGTQFRIGFSIQR</sequence>
<comment type="function">
    <text evidence="17">Hydrolysis of phosphatidylcholine with phospholipase A2 (EC 3.1.1.4) and phospholipase A1 (EC 3.1.1.32) activities.</text>
</comment>
<dbReference type="EC" id="3.1.1.4" evidence="17"/>
<dbReference type="KEGG" id="eba:ebA4393"/>
<comment type="similarity">
    <text evidence="3 17">Belongs to the phospholipase A1 family.</text>
</comment>
<comment type="subunit">
    <text evidence="4 17">Homodimer; dimerization is reversible, and the dimeric form is the active one.</text>
</comment>
<dbReference type="GO" id="GO:0046872">
    <property type="term" value="F:metal ion binding"/>
    <property type="evidence" value="ECO:0007669"/>
    <property type="project" value="UniProtKB-KW"/>
</dbReference>
<dbReference type="PANTHER" id="PTHR40457:SF1">
    <property type="entry name" value="PHOSPHOLIPASE A1"/>
    <property type="match status" value="1"/>
</dbReference>
<comment type="catalytic activity">
    <reaction evidence="2 17">
        <text>a 1,2-diacyl-sn-glycero-3-phosphocholine + H2O = a 1-acyl-sn-glycero-3-phosphocholine + a fatty acid + H(+)</text>
        <dbReference type="Rhea" id="RHEA:15801"/>
        <dbReference type="ChEBI" id="CHEBI:15377"/>
        <dbReference type="ChEBI" id="CHEBI:15378"/>
        <dbReference type="ChEBI" id="CHEBI:28868"/>
        <dbReference type="ChEBI" id="CHEBI:57643"/>
        <dbReference type="ChEBI" id="CHEBI:58168"/>
        <dbReference type="EC" id="3.1.1.4"/>
    </reaction>
</comment>
<evidence type="ECO:0000256" key="12">
    <source>
        <dbReference type="ARBA" id="ARBA00023098"/>
    </source>
</evidence>
<keyword evidence="12 17" id="KW-0443">Lipid metabolism</keyword>
<dbReference type="EMBL" id="CR555306">
    <property type="protein sequence ID" value="CAI08617.1"/>
    <property type="molecule type" value="Genomic_DNA"/>
</dbReference>
<dbReference type="PANTHER" id="PTHR40457">
    <property type="entry name" value="PHOSPHOLIPASE A1"/>
    <property type="match status" value="1"/>
</dbReference>
<dbReference type="InterPro" id="IPR036541">
    <property type="entry name" value="PLipase_A1_sf"/>
</dbReference>
<feature type="active site" description="Proton acceptor" evidence="15">
    <location>
        <position position="301"/>
    </location>
</feature>
<dbReference type="PRINTS" id="PR01486">
    <property type="entry name" value="PHPHLIPASEA1"/>
</dbReference>
<keyword evidence="14 17" id="KW-0998">Cell outer membrane</keyword>
<keyword evidence="9 17" id="KW-0378">Hydrolase</keyword>
<feature type="active site" description="Nucleophile" evidence="15">
    <location>
        <position position="303"/>
    </location>
</feature>
<keyword evidence="6" id="KW-0812">Transmembrane</keyword>
<keyword evidence="10 16" id="KW-0106">Calcium</keyword>
<evidence type="ECO:0000256" key="17">
    <source>
        <dbReference type="RuleBase" id="RU366027"/>
    </source>
</evidence>
<dbReference type="InterPro" id="IPR003187">
    <property type="entry name" value="PLipase_A1"/>
</dbReference>
<evidence type="ECO:0000256" key="9">
    <source>
        <dbReference type="ARBA" id="ARBA00022801"/>
    </source>
</evidence>
<dbReference type="AlphaFoldDB" id="Q5P247"/>
<evidence type="ECO:0000256" key="3">
    <source>
        <dbReference type="ARBA" id="ARBA00010525"/>
    </source>
</evidence>
<dbReference type="HOGENOM" id="CLU_051993_0_0_4"/>
<dbReference type="GO" id="GO:0016042">
    <property type="term" value="P:lipid catabolic process"/>
    <property type="evidence" value="ECO:0007669"/>
    <property type="project" value="UniProtKB-KW"/>
</dbReference>
<evidence type="ECO:0000256" key="8">
    <source>
        <dbReference type="ARBA" id="ARBA00022729"/>
    </source>
</evidence>
<dbReference type="SUPFAM" id="SSF56931">
    <property type="entry name" value="Outer membrane phospholipase A (OMPLA)"/>
    <property type="match status" value="1"/>
</dbReference>
<evidence type="ECO:0000313" key="19">
    <source>
        <dbReference type="Proteomes" id="UP000006552"/>
    </source>
</evidence>
<organism evidence="18 19">
    <name type="scientific">Aromatoleum aromaticum (strain DSM 19018 / LMG 30748 / EbN1)</name>
    <name type="common">Azoarcus sp. (strain EbN1)</name>
    <dbReference type="NCBI Taxonomy" id="76114"/>
    <lineage>
        <taxon>Bacteria</taxon>
        <taxon>Pseudomonadati</taxon>
        <taxon>Pseudomonadota</taxon>
        <taxon>Betaproteobacteria</taxon>
        <taxon>Rhodocyclales</taxon>
        <taxon>Rhodocyclaceae</taxon>
        <taxon>Aromatoleum</taxon>
    </lineage>
</organism>
<evidence type="ECO:0000313" key="18">
    <source>
        <dbReference type="EMBL" id="CAI08617.1"/>
    </source>
</evidence>
<evidence type="ECO:0000256" key="11">
    <source>
        <dbReference type="ARBA" id="ARBA00022963"/>
    </source>
</evidence>
<comment type="cofactor">
    <cofactor evidence="17">
        <name>Ca(2+)</name>
        <dbReference type="ChEBI" id="CHEBI:29108"/>
    </cofactor>
    <text evidence="17">Binds 1 Ca(2+) ion per monomer. In the dimeric form the Ca(2+) is bound by different amino acids with binding of each Ca(2+) shared with ligands coming from each monomer. The Ca(2+) ion may have a role in catalysis.</text>
</comment>
<comment type="catalytic activity">
    <reaction evidence="1 17">
        <text>a 1,2-diacyl-sn-glycero-3-phosphocholine + H2O = a 2-acyl-sn-glycero-3-phosphocholine + a fatty acid + H(+)</text>
        <dbReference type="Rhea" id="RHEA:18689"/>
        <dbReference type="ChEBI" id="CHEBI:15377"/>
        <dbReference type="ChEBI" id="CHEBI:15378"/>
        <dbReference type="ChEBI" id="CHEBI:28868"/>
        <dbReference type="ChEBI" id="CHEBI:57643"/>
        <dbReference type="ChEBI" id="CHEBI:57875"/>
        <dbReference type="EC" id="3.1.1.32"/>
    </reaction>
</comment>
<evidence type="ECO:0000256" key="4">
    <source>
        <dbReference type="ARBA" id="ARBA00011702"/>
    </source>
</evidence>
<feature type="binding site" description="in dimeric form" evidence="16">
    <location>
        <position position="265"/>
    </location>
    <ligand>
        <name>Ca(2+)</name>
        <dbReference type="ChEBI" id="CHEBI:29108"/>
        <label>1</label>
    </ligand>
</feature>
<evidence type="ECO:0000256" key="16">
    <source>
        <dbReference type="PIRSR" id="PIRSR603187-2"/>
    </source>
</evidence>
<dbReference type="Pfam" id="PF02253">
    <property type="entry name" value="PLA1"/>
    <property type="match status" value="1"/>
</dbReference>
<feature type="binding site" description="in dimeric form" evidence="16">
    <location>
        <position position="311"/>
    </location>
    <ligand>
        <name>Ca(2+)</name>
        <dbReference type="ChEBI" id="CHEBI:29108"/>
        <label>1</label>
    </ligand>
</feature>
<proteinExistence type="inferred from homology"/>
<evidence type="ECO:0000256" key="2">
    <source>
        <dbReference type="ARBA" id="ARBA00001604"/>
    </source>
</evidence>
<name>Q5P247_AROAE</name>
<dbReference type="Gene3D" id="2.40.230.10">
    <property type="entry name" value="Phospholipase A1"/>
    <property type="match status" value="1"/>
</dbReference>
<accession>Q5P247</accession>
<dbReference type="GO" id="GO:0009279">
    <property type="term" value="C:cell outer membrane"/>
    <property type="evidence" value="ECO:0007669"/>
    <property type="project" value="UniProtKB-SubCell"/>
</dbReference>
<evidence type="ECO:0000256" key="14">
    <source>
        <dbReference type="ARBA" id="ARBA00023237"/>
    </source>
</evidence>
<evidence type="ECO:0000256" key="7">
    <source>
        <dbReference type="ARBA" id="ARBA00022723"/>
    </source>
</evidence>
<evidence type="ECO:0000256" key="6">
    <source>
        <dbReference type="ARBA" id="ARBA00022692"/>
    </source>
</evidence>
<dbReference type="GO" id="GO:0008970">
    <property type="term" value="F:phospholipase A1 activity"/>
    <property type="evidence" value="ECO:0007669"/>
    <property type="project" value="UniProtKB-EC"/>
</dbReference>